<sequence>MTAGEAHGDRFSDVHTAVLGAAWLSREEDGSPGTEMDNGTALLVGSLHAEAEETARTNGEWRILTPDRWADVLIHFTP</sequence>
<gene>
    <name evidence="1" type="ORF">D7319_11170</name>
</gene>
<name>A0A3A9WU37_9ACTN</name>
<accession>A0A3A9WU37</accession>
<dbReference type="Proteomes" id="UP000275024">
    <property type="component" value="Unassembled WGS sequence"/>
</dbReference>
<evidence type="ECO:0000313" key="1">
    <source>
        <dbReference type="EMBL" id="RKN09617.1"/>
    </source>
</evidence>
<proteinExistence type="predicted"/>
<dbReference type="EMBL" id="RBDX01000007">
    <property type="protein sequence ID" value="RKN09617.1"/>
    <property type="molecule type" value="Genomic_DNA"/>
</dbReference>
<comment type="caution">
    <text evidence="1">The sequence shown here is derived from an EMBL/GenBank/DDBJ whole genome shotgun (WGS) entry which is preliminary data.</text>
</comment>
<protein>
    <submittedName>
        <fullName evidence="1">Uncharacterized protein</fullName>
    </submittedName>
</protein>
<organism evidence="1 2">
    <name type="scientific">Streptomyces radicis</name>
    <dbReference type="NCBI Taxonomy" id="1750517"/>
    <lineage>
        <taxon>Bacteria</taxon>
        <taxon>Bacillati</taxon>
        <taxon>Actinomycetota</taxon>
        <taxon>Actinomycetes</taxon>
        <taxon>Kitasatosporales</taxon>
        <taxon>Streptomycetaceae</taxon>
        <taxon>Streptomyces</taxon>
    </lineage>
</organism>
<reference evidence="1 2" key="1">
    <citation type="submission" date="2018-09" db="EMBL/GenBank/DDBJ databases">
        <title>Streptomyces sp. nov. DS1-2, an endophytic actinomycete isolated from roots of Dendrobium scabrilingue.</title>
        <authorList>
            <person name="Kuncharoen N."/>
            <person name="Kudo T."/>
            <person name="Ohkuma M."/>
            <person name="Yuki M."/>
            <person name="Tanasupawat S."/>
        </authorList>
    </citation>
    <scope>NUCLEOTIDE SEQUENCE [LARGE SCALE GENOMIC DNA]</scope>
    <source>
        <strain evidence="1 2">AZ1-7</strain>
    </source>
</reference>
<evidence type="ECO:0000313" key="2">
    <source>
        <dbReference type="Proteomes" id="UP000275024"/>
    </source>
</evidence>
<dbReference type="AlphaFoldDB" id="A0A3A9WU37"/>